<organism>
    <name type="scientific">Physcomitrium patens</name>
    <name type="common">Spreading-leaved earth moss</name>
    <name type="synonym">Physcomitrella patens</name>
    <dbReference type="NCBI Taxonomy" id="3218"/>
    <lineage>
        <taxon>Eukaryota</taxon>
        <taxon>Viridiplantae</taxon>
        <taxon>Streptophyta</taxon>
        <taxon>Embryophyta</taxon>
        <taxon>Bryophyta</taxon>
        <taxon>Bryophytina</taxon>
        <taxon>Bryopsida</taxon>
        <taxon>Funariidae</taxon>
        <taxon>Funariales</taxon>
        <taxon>Funariaceae</taxon>
        <taxon>Physcomitrium</taxon>
    </lineage>
</organism>
<dbReference type="AlphaFoldDB" id="A9U5T9"/>
<sequence length="129" mass="14439">MDIEEVGYKGIHGTIEGIIRGKGMMEDIKRDKVLNGLLEQKLLERQCVMREHWRLYSRMHQGSTRTSLKGVRSEVNDGDSRYTSDINYVVAPATVVDDDTVATTLVLIEHARDDDEGIRMVGSEGAMAS</sequence>
<dbReference type="EMBL" id="DS545627">
    <property type="protein sequence ID" value="EDQ48962.1"/>
    <property type="molecule type" value="Genomic_DNA"/>
</dbReference>
<gene>
    <name evidence="1" type="ORF">PHYPADRAFT_102822</name>
</gene>
<reference evidence="1" key="1">
    <citation type="journal article" date="2008" name="Science">
        <title>The Physcomitrella genome reveals evolutionary insights into the conquest of land by plants.</title>
        <authorList>
            <person name="Rensing S."/>
            <person name="Lang D."/>
            <person name="Zimmer A."/>
            <person name="Terry A."/>
            <person name="Salamov A."/>
            <person name="Shapiro H."/>
            <person name="Nishiyama T."/>
            <person name="Perroud P.-F."/>
            <person name="Lindquist E."/>
            <person name="Kamisugi Y."/>
            <person name="Tanahashi T."/>
            <person name="Sakakibara K."/>
            <person name="Fujita T."/>
            <person name="Oishi K."/>
            <person name="Shin-I T."/>
            <person name="Kuroki Y."/>
            <person name="Toyoda A."/>
            <person name="Suzuki Y."/>
            <person name="Hashimoto A."/>
            <person name="Yamaguchi K."/>
            <person name="Sugano A."/>
            <person name="Kohara Y."/>
            <person name="Fujiyama A."/>
            <person name="Anterola A."/>
            <person name="Aoki S."/>
            <person name="Ashton N."/>
            <person name="Barbazuk W.B."/>
            <person name="Barker E."/>
            <person name="Bennetzen J."/>
            <person name="Bezanilla M."/>
            <person name="Blankenship R."/>
            <person name="Cho S.H."/>
            <person name="Dutcher S."/>
            <person name="Estelle M."/>
            <person name="Fawcett J.A."/>
            <person name="Gundlach H."/>
            <person name="Hanada K."/>
            <person name="Heyl A."/>
            <person name="Hicks K.A."/>
            <person name="Hugh J."/>
            <person name="Lohr M."/>
            <person name="Mayer K."/>
            <person name="Melkozernov A."/>
            <person name="Murata T."/>
            <person name="Nelson D."/>
            <person name="Pils B."/>
            <person name="Prigge M."/>
            <person name="Reiss B."/>
            <person name="Renner T."/>
            <person name="Rombauts S."/>
            <person name="Rushton P."/>
            <person name="Sanderfoot A."/>
            <person name="Schween G."/>
            <person name="Shiu S.-H."/>
            <person name="Stueber K."/>
            <person name="Theodoulou F.L."/>
            <person name="Tu H."/>
            <person name="Van de Peer Y."/>
            <person name="Verrier P.J."/>
            <person name="Waters E."/>
            <person name="Wood A."/>
            <person name="Yang L."/>
            <person name="Cove D."/>
            <person name="Cuming A."/>
            <person name="Hasebe M."/>
            <person name="Lucas S."/>
            <person name="Mishler D.B."/>
            <person name="Reski R."/>
            <person name="Grigoriev I."/>
            <person name="Quatrano R.S."/>
            <person name="Boore J.L."/>
        </authorList>
    </citation>
    <scope>NUCLEOTIDE SEQUENCE [LARGE SCALE GENOMIC DNA]</scope>
</reference>
<accession>A9U5T9</accession>
<dbReference type="HOGENOM" id="CLU_169272_0_0_1"/>
<proteinExistence type="predicted"/>
<protein>
    <submittedName>
        <fullName evidence="1">Predicted protein</fullName>
    </submittedName>
</protein>
<name>A9U5T9_PHYPA</name>
<evidence type="ECO:0000313" key="1">
    <source>
        <dbReference type="EMBL" id="EDQ48962.1"/>
    </source>
</evidence>